<keyword evidence="3" id="KW-1185">Reference proteome</keyword>
<reference evidence="2" key="2">
    <citation type="submission" date="2020-05" db="UniProtKB">
        <authorList>
            <consortium name="EnsemblMetazoa"/>
        </authorList>
    </citation>
    <scope>IDENTIFICATION</scope>
    <source>
        <strain evidence="2">WRAIR2</strain>
    </source>
</reference>
<protein>
    <submittedName>
        <fullName evidence="2">Uncharacterized protein</fullName>
    </submittedName>
</protein>
<feature type="signal peptide" evidence="1">
    <location>
        <begin position="1"/>
        <end position="17"/>
    </location>
</feature>
<feature type="chain" id="PRO_5008130535" evidence="1">
    <location>
        <begin position="18"/>
        <end position="30"/>
    </location>
</feature>
<reference evidence="3" key="1">
    <citation type="submission" date="2013-03" db="EMBL/GenBank/DDBJ databases">
        <title>The Genome Sequence of Anopheles dirus WRAIR2.</title>
        <authorList>
            <consortium name="The Broad Institute Genomics Platform"/>
            <person name="Neafsey D.E."/>
            <person name="Walton C."/>
            <person name="Walker B."/>
            <person name="Young S.K."/>
            <person name="Zeng Q."/>
            <person name="Gargeya S."/>
            <person name="Fitzgerald M."/>
            <person name="Haas B."/>
            <person name="Abouelleil A."/>
            <person name="Allen A.W."/>
            <person name="Alvarado L."/>
            <person name="Arachchi H.M."/>
            <person name="Berlin A.M."/>
            <person name="Chapman S.B."/>
            <person name="Gainer-Dewar J."/>
            <person name="Goldberg J."/>
            <person name="Griggs A."/>
            <person name="Gujja S."/>
            <person name="Hansen M."/>
            <person name="Howarth C."/>
            <person name="Imamovic A."/>
            <person name="Ireland A."/>
            <person name="Larimer J."/>
            <person name="McCowan C."/>
            <person name="Murphy C."/>
            <person name="Pearson M."/>
            <person name="Poon T.W."/>
            <person name="Priest M."/>
            <person name="Roberts A."/>
            <person name="Saif S."/>
            <person name="Shea T."/>
            <person name="Sisk P."/>
            <person name="Sykes S."/>
            <person name="Wortman J."/>
            <person name="Nusbaum C."/>
            <person name="Birren B."/>
        </authorList>
    </citation>
    <scope>NUCLEOTIDE SEQUENCE [LARGE SCALE GENOMIC DNA]</scope>
    <source>
        <strain evidence="3">WRAIR2</strain>
    </source>
</reference>
<evidence type="ECO:0000313" key="3">
    <source>
        <dbReference type="Proteomes" id="UP000075884"/>
    </source>
</evidence>
<accession>A0A182NX80</accession>
<name>A0A182NX80_9DIPT</name>
<dbReference type="EnsemblMetazoa" id="ADIR014470-RA">
    <property type="protein sequence ID" value="ADIR014470-PA"/>
    <property type="gene ID" value="ADIR014470"/>
</dbReference>
<evidence type="ECO:0000313" key="2">
    <source>
        <dbReference type="EnsemblMetazoa" id="ADIR014470-PA"/>
    </source>
</evidence>
<dbReference type="Proteomes" id="UP000075884">
    <property type="component" value="Unassembled WGS sequence"/>
</dbReference>
<organism evidence="2 3">
    <name type="scientific">Anopheles dirus</name>
    <dbReference type="NCBI Taxonomy" id="7168"/>
    <lineage>
        <taxon>Eukaryota</taxon>
        <taxon>Metazoa</taxon>
        <taxon>Ecdysozoa</taxon>
        <taxon>Arthropoda</taxon>
        <taxon>Hexapoda</taxon>
        <taxon>Insecta</taxon>
        <taxon>Pterygota</taxon>
        <taxon>Neoptera</taxon>
        <taxon>Endopterygota</taxon>
        <taxon>Diptera</taxon>
        <taxon>Nematocera</taxon>
        <taxon>Culicoidea</taxon>
        <taxon>Culicidae</taxon>
        <taxon>Anophelinae</taxon>
        <taxon>Anopheles</taxon>
    </lineage>
</organism>
<proteinExistence type="predicted"/>
<keyword evidence="1" id="KW-0732">Signal</keyword>
<dbReference type="VEuPathDB" id="VectorBase:ADIR014470"/>
<sequence>MCDLFLFFLLVRVYARASTPVFTSSSSSSS</sequence>
<evidence type="ECO:0000256" key="1">
    <source>
        <dbReference type="SAM" id="SignalP"/>
    </source>
</evidence>
<dbReference type="AlphaFoldDB" id="A0A182NX80"/>